<organism evidence="1 2">
    <name type="scientific">Acacia crassicarpa</name>
    <name type="common">northern wattle</name>
    <dbReference type="NCBI Taxonomy" id="499986"/>
    <lineage>
        <taxon>Eukaryota</taxon>
        <taxon>Viridiplantae</taxon>
        <taxon>Streptophyta</taxon>
        <taxon>Embryophyta</taxon>
        <taxon>Tracheophyta</taxon>
        <taxon>Spermatophyta</taxon>
        <taxon>Magnoliopsida</taxon>
        <taxon>eudicotyledons</taxon>
        <taxon>Gunneridae</taxon>
        <taxon>Pentapetalae</taxon>
        <taxon>rosids</taxon>
        <taxon>fabids</taxon>
        <taxon>Fabales</taxon>
        <taxon>Fabaceae</taxon>
        <taxon>Caesalpinioideae</taxon>
        <taxon>mimosoid clade</taxon>
        <taxon>Acacieae</taxon>
        <taxon>Acacia</taxon>
    </lineage>
</organism>
<proteinExistence type="predicted"/>
<accession>A0AAE1MLB2</accession>
<keyword evidence="2" id="KW-1185">Reference proteome</keyword>
<protein>
    <submittedName>
        <fullName evidence="1">Uncharacterized protein</fullName>
    </submittedName>
</protein>
<evidence type="ECO:0000313" key="2">
    <source>
        <dbReference type="Proteomes" id="UP001293593"/>
    </source>
</evidence>
<gene>
    <name evidence="1" type="ORF">QN277_022751</name>
</gene>
<dbReference type="PANTHER" id="PTHR36006:SF2">
    <property type="entry name" value="OS06G0704200 PROTEIN"/>
    <property type="match status" value="1"/>
</dbReference>
<dbReference type="AlphaFoldDB" id="A0AAE1MLB2"/>
<reference evidence="1" key="1">
    <citation type="submission" date="2023-10" db="EMBL/GenBank/DDBJ databases">
        <title>Chromosome-level genome of the transformable northern wattle, Acacia crassicarpa.</title>
        <authorList>
            <person name="Massaro I."/>
            <person name="Sinha N.R."/>
            <person name="Poethig S."/>
            <person name="Leichty A.R."/>
        </authorList>
    </citation>
    <scope>NUCLEOTIDE SEQUENCE</scope>
    <source>
        <strain evidence="1">Acra3RX</strain>
        <tissue evidence="1">Leaf</tissue>
    </source>
</reference>
<dbReference type="PANTHER" id="PTHR36006">
    <property type="entry name" value="BNAC02G25390D PROTEIN"/>
    <property type="match status" value="1"/>
</dbReference>
<sequence length="161" mass="17189">MVIYGAKVWLPSMPAVKCCDTYRNSCSDKVVRSAVTGRRISVVSMVSSAAAAAIACACACAQEPPQPETLSNIPQTLSGECRLPGDCRKQKIQRPKSRKAESCTSKCVTTCIQGGDGSPGEGPLNVRRPLVVFKQGFRTRQYCLVECTDICNLIGDGDDGP</sequence>
<name>A0AAE1MLB2_9FABA</name>
<dbReference type="EMBL" id="JAWXYG010000006">
    <property type="protein sequence ID" value="KAK4269619.1"/>
    <property type="molecule type" value="Genomic_DNA"/>
</dbReference>
<dbReference type="Proteomes" id="UP001293593">
    <property type="component" value="Unassembled WGS sequence"/>
</dbReference>
<evidence type="ECO:0000313" key="1">
    <source>
        <dbReference type="EMBL" id="KAK4269619.1"/>
    </source>
</evidence>
<comment type="caution">
    <text evidence="1">The sequence shown here is derived from an EMBL/GenBank/DDBJ whole genome shotgun (WGS) entry which is preliminary data.</text>
</comment>